<organism evidence="1 2">
    <name type="scientific">Dreissena polymorpha</name>
    <name type="common">Zebra mussel</name>
    <name type="synonym">Mytilus polymorpha</name>
    <dbReference type="NCBI Taxonomy" id="45954"/>
    <lineage>
        <taxon>Eukaryota</taxon>
        <taxon>Metazoa</taxon>
        <taxon>Spiralia</taxon>
        <taxon>Lophotrochozoa</taxon>
        <taxon>Mollusca</taxon>
        <taxon>Bivalvia</taxon>
        <taxon>Autobranchia</taxon>
        <taxon>Heteroconchia</taxon>
        <taxon>Euheterodonta</taxon>
        <taxon>Imparidentia</taxon>
        <taxon>Neoheterodontei</taxon>
        <taxon>Myida</taxon>
        <taxon>Dreissenoidea</taxon>
        <taxon>Dreissenidae</taxon>
        <taxon>Dreissena</taxon>
    </lineage>
</organism>
<name>A0A9D4GE18_DREPO</name>
<reference evidence="1" key="2">
    <citation type="submission" date="2020-11" db="EMBL/GenBank/DDBJ databases">
        <authorList>
            <person name="McCartney M.A."/>
            <person name="Auch B."/>
            <person name="Kono T."/>
            <person name="Mallez S."/>
            <person name="Becker A."/>
            <person name="Gohl D.M."/>
            <person name="Silverstein K.A.T."/>
            <person name="Koren S."/>
            <person name="Bechman K.B."/>
            <person name="Herman A."/>
            <person name="Abrahante J.E."/>
            <person name="Garbe J."/>
        </authorList>
    </citation>
    <scope>NUCLEOTIDE SEQUENCE</scope>
    <source>
        <strain evidence="1">Duluth1</strain>
        <tissue evidence="1">Whole animal</tissue>
    </source>
</reference>
<reference evidence="1" key="1">
    <citation type="journal article" date="2019" name="bioRxiv">
        <title>The Genome of the Zebra Mussel, Dreissena polymorpha: A Resource for Invasive Species Research.</title>
        <authorList>
            <person name="McCartney M.A."/>
            <person name="Auch B."/>
            <person name="Kono T."/>
            <person name="Mallez S."/>
            <person name="Zhang Y."/>
            <person name="Obille A."/>
            <person name="Becker A."/>
            <person name="Abrahante J.E."/>
            <person name="Garbe J."/>
            <person name="Badalamenti J.P."/>
            <person name="Herman A."/>
            <person name="Mangelson H."/>
            <person name="Liachko I."/>
            <person name="Sullivan S."/>
            <person name="Sone E.D."/>
            <person name="Koren S."/>
            <person name="Silverstein K.A.T."/>
            <person name="Beckman K.B."/>
            <person name="Gohl D.M."/>
        </authorList>
    </citation>
    <scope>NUCLEOTIDE SEQUENCE</scope>
    <source>
        <strain evidence="1">Duluth1</strain>
        <tissue evidence="1">Whole animal</tissue>
    </source>
</reference>
<evidence type="ECO:0000313" key="2">
    <source>
        <dbReference type="Proteomes" id="UP000828390"/>
    </source>
</evidence>
<evidence type="ECO:0000313" key="1">
    <source>
        <dbReference type="EMBL" id="KAH3815093.1"/>
    </source>
</evidence>
<comment type="caution">
    <text evidence="1">The sequence shown here is derived from an EMBL/GenBank/DDBJ whole genome shotgun (WGS) entry which is preliminary data.</text>
</comment>
<sequence>MGILALSTPGSKVTLCVPRRDVSFDQLVENSKIPVKYYVPSSESSNDSVFSELHEISVLRQLQRPLDICYKVI</sequence>
<proteinExistence type="predicted"/>
<protein>
    <submittedName>
        <fullName evidence="1">Uncharacterized protein</fullName>
    </submittedName>
</protein>
<dbReference type="Proteomes" id="UP000828390">
    <property type="component" value="Unassembled WGS sequence"/>
</dbReference>
<keyword evidence="2" id="KW-1185">Reference proteome</keyword>
<dbReference type="EMBL" id="JAIWYP010000006">
    <property type="protein sequence ID" value="KAH3815093.1"/>
    <property type="molecule type" value="Genomic_DNA"/>
</dbReference>
<gene>
    <name evidence="1" type="ORF">DPMN_143612</name>
</gene>
<dbReference type="AlphaFoldDB" id="A0A9D4GE18"/>
<accession>A0A9D4GE18</accession>